<keyword evidence="4" id="KW-1185">Reference proteome</keyword>
<gene>
    <name evidence="3" type="ORF">ACG0Z6_14860</name>
</gene>
<sequence>MTRYLRARPARLWGQLLFWGAYALLMGLSWRMAGKESVAPSTTWAIALGVSGTLLLCSEALRALALRQRWLERPLLGMVWRVGLAVPLVATLGQLFIRLGITAGLHLGLLHMPEPMQSMARSTMVIYVLNSCLMLWMWMALWFGVQALKRWRQEEVAHWRTEAQQQQLELKLLQAQLNPHFLFNAINNVRSLILEDPARAREMLGSLSNTLQHSLRRQHEVLVPLQEELQLVRDYLALQQLHHEQRLQVQWALQSGCEAALVPPLALQLLVENAIKHGIARVQGGGTLRIALWRASQGELVLEVENPGALTPAAPHAAAQGEGGVGLSNLRHRLSRLPVPGQLTLQPSALGVLARLTLPAQA</sequence>
<dbReference type="Pfam" id="PF06580">
    <property type="entry name" value="His_kinase"/>
    <property type="match status" value="1"/>
</dbReference>
<keyword evidence="1" id="KW-1133">Transmembrane helix</keyword>
<organism evidence="3 4">
    <name type="scientific">Roseateles rivi</name>
    <dbReference type="NCBI Taxonomy" id="3299028"/>
    <lineage>
        <taxon>Bacteria</taxon>
        <taxon>Pseudomonadati</taxon>
        <taxon>Pseudomonadota</taxon>
        <taxon>Betaproteobacteria</taxon>
        <taxon>Burkholderiales</taxon>
        <taxon>Sphaerotilaceae</taxon>
        <taxon>Roseateles</taxon>
    </lineage>
</organism>
<name>A0ABW7FYX6_9BURK</name>
<dbReference type="EC" id="2.7.13.3" evidence="3"/>
<evidence type="ECO:0000313" key="4">
    <source>
        <dbReference type="Proteomes" id="UP001606099"/>
    </source>
</evidence>
<dbReference type="PANTHER" id="PTHR34220">
    <property type="entry name" value="SENSOR HISTIDINE KINASE YPDA"/>
    <property type="match status" value="1"/>
</dbReference>
<feature type="domain" description="Signal transduction histidine kinase internal region" evidence="2">
    <location>
        <begin position="169"/>
        <end position="247"/>
    </location>
</feature>
<accession>A0ABW7FYX6</accession>
<evidence type="ECO:0000259" key="2">
    <source>
        <dbReference type="Pfam" id="PF06580"/>
    </source>
</evidence>
<dbReference type="Gene3D" id="3.30.565.10">
    <property type="entry name" value="Histidine kinase-like ATPase, C-terminal domain"/>
    <property type="match status" value="1"/>
</dbReference>
<feature type="transmembrane region" description="Helical" evidence="1">
    <location>
        <begin position="82"/>
        <end position="105"/>
    </location>
</feature>
<reference evidence="3 4" key="1">
    <citation type="submission" date="2024-08" db="EMBL/GenBank/DDBJ databases">
        <authorList>
            <person name="Lu H."/>
        </authorList>
    </citation>
    <scope>NUCLEOTIDE SEQUENCE [LARGE SCALE GENOMIC DNA]</scope>
    <source>
        <strain evidence="3 4">BYS180W</strain>
    </source>
</reference>
<dbReference type="Proteomes" id="UP001606099">
    <property type="component" value="Unassembled WGS sequence"/>
</dbReference>
<dbReference type="InterPro" id="IPR036890">
    <property type="entry name" value="HATPase_C_sf"/>
</dbReference>
<evidence type="ECO:0000313" key="3">
    <source>
        <dbReference type="EMBL" id="MFG6449506.1"/>
    </source>
</evidence>
<evidence type="ECO:0000256" key="1">
    <source>
        <dbReference type="SAM" id="Phobius"/>
    </source>
</evidence>
<dbReference type="InterPro" id="IPR010559">
    <property type="entry name" value="Sig_transdc_His_kin_internal"/>
</dbReference>
<keyword evidence="3" id="KW-0808">Transferase</keyword>
<dbReference type="RefSeq" id="WP_394462753.1">
    <property type="nucleotide sequence ID" value="NZ_JBIGHZ010000005.1"/>
</dbReference>
<protein>
    <submittedName>
        <fullName evidence="3">Sensor histidine kinase</fullName>
        <ecNumber evidence="3">2.7.13.3</ecNumber>
    </submittedName>
</protein>
<proteinExistence type="predicted"/>
<dbReference type="SUPFAM" id="SSF55874">
    <property type="entry name" value="ATPase domain of HSP90 chaperone/DNA topoisomerase II/histidine kinase"/>
    <property type="match status" value="1"/>
</dbReference>
<feature type="transmembrane region" description="Helical" evidence="1">
    <location>
        <begin position="12"/>
        <end position="30"/>
    </location>
</feature>
<keyword evidence="3" id="KW-0418">Kinase</keyword>
<dbReference type="GO" id="GO:0004673">
    <property type="term" value="F:protein histidine kinase activity"/>
    <property type="evidence" value="ECO:0007669"/>
    <property type="project" value="UniProtKB-EC"/>
</dbReference>
<comment type="caution">
    <text evidence="3">The sequence shown here is derived from an EMBL/GenBank/DDBJ whole genome shotgun (WGS) entry which is preliminary data.</text>
</comment>
<dbReference type="InterPro" id="IPR050640">
    <property type="entry name" value="Bact_2-comp_sensor_kinase"/>
</dbReference>
<dbReference type="EMBL" id="JBIGHZ010000005">
    <property type="protein sequence ID" value="MFG6449506.1"/>
    <property type="molecule type" value="Genomic_DNA"/>
</dbReference>
<feature type="transmembrane region" description="Helical" evidence="1">
    <location>
        <begin position="125"/>
        <end position="145"/>
    </location>
</feature>
<keyword evidence="1" id="KW-0812">Transmembrane</keyword>
<feature type="transmembrane region" description="Helical" evidence="1">
    <location>
        <begin position="42"/>
        <end position="61"/>
    </location>
</feature>
<dbReference type="PANTHER" id="PTHR34220:SF7">
    <property type="entry name" value="SENSOR HISTIDINE KINASE YPDA"/>
    <property type="match status" value="1"/>
</dbReference>
<keyword evidence="1" id="KW-0472">Membrane</keyword>